<dbReference type="Proteomes" id="UP001152622">
    <property type="component" value="Chromosome 7"/>
</dbReference>
<comment type="caution">
    <text evidence="1">The sequence shown here is derived from an EMBL/GenBank/DDBJ whole genome shotgun (WGS) entry which is preliminary data.</text>
</comment>
<organism evidence="1 2">
    <name type="scientific">Synaphobranchus kaupii</name>
    <name type="common">Kaup's arrowtooth eel</name>
    <dbReference type="NCBI Taxonomy" id="118154"/>
    <lineage>
        <taxon>Eukaryota</taxon>
        <taxon>Metazoa</taxon>
        <taxon>Chordata</taxon>
        <taxon>Craniata</taxon>
        <taxon>Vertebrata</taxon>
        <taxon>Euteleostomi</taxon>
        <taxon>Actinopterygii</taxon>
        <taxon>Neopterygii</taxon>
        <taxon>Teleostei</taxon>
        <taxon>Anguilliformes</taxon>
        <taxon>Synaphobranchidae</taxon>
        <taxon>Synaphobranchus</taxon>
    </lineage>
</organism>
<accession>A0A9Q1FBI1</accession>
<evidence type="ECO:0000313" key="2">
    <source>
        <dbReference type="Proteomes" id="UP001152622"/>
    </source>
</evidence>
<sequence length="81" mass="8953">MRSVFYHMTRAGGSLANAVQLLARGRYAAKTLTGRLWRGRRICGGEKRAIHQLSVAFCPSRTRATSSQLVTDNDVKVDVAF</sequence>
<name>A0A9Q1FBI1_SYNKA</name>
<reference evidence="1" key="1">
    <citation type="journal article" date="2023" name="Science">
        <title>Genome structures resolve the early diversification of teleost fishes.</title>
        <authorList>
            <person name="Parey E."/>
            <person name="Louis A."/>
            <person name="Montfort J."/>
            <person name="Bouchez O."/>
            <person name="Roques C."/>
            <person name="Iampietro C."/>
            <person name="Lluch J."/>
            <person name="Castinel A."/>
            <person name="Donnadieu C."/>
            <person name="Desvignes T."/>
            <person name="Floi Bucao C."/>
            <person name="Jouanno E."/>
            <person name="Wen M."/>
            <person name="Mejri S."/>
            <person name="Dirks R."/>
            <person name="Jansen H."/>
            <person name="Henkel C."/>
            <person name="Chen W.J."/>
            <person name="Zahm M."/>
            <person name="Cabau C."/>
            <person name="Klopp C."/>
            <person name="Thompson A.W."/>
            <person name="Robinson-Rechavi M."/>
            <person name="Braasch I."/>
            <person name="Lecointre G."/>
            <person name="Bobe J."/>
            <person name="Postlethwait J.H."/>
            <person name="Berthelot C."/>
            <person name="Roest Crollius H."/>
            <person name="Guiguen Y."/>
        </authorList>
    </citation>
    <scope>NUCLEOTIDE SEQUENCE</scope>
    <source>
        <strain evidence="1">WJC10195</strain>
    </source>
</reference>
<protein>
    <submittedName>
        <fullName evidence="1">Uncharacterized protein</fullName>
    </submittedName>
</protein>
<dbReference type="AlphaFoldDB" id="A0A9Q1FBI1"/>
<dbReference type="EMBL" id="JAINUF010000007">
    <property type="protein sequence ID" value="KAJ8354792.1"/>
    <property type="molecule type" value="Genomic_DNA"/>
</dbReference>
<evidence type="ECO:0000313" key="1">
    <source>
        <dbReference type="EMBL" id="KAJ8354792.1"/>
    </source>
</evidence>
<proteinExistence type="predicted"/>
<keyword evidence="2" id="KW-1185">Reference proteome</keyword>
<gene>
    <name evidence="1" type="ORF">SKAU_G00223590</name>
</gene>